<keyword evidence="3" id="KW-1185">Reference proteome</keyword>
<dbReference type="EC" id="2.3.1.-" evidence="1"/>
<dbReference type="GO" id="GO:0047961">
    <property type="term" value="F:glycine N-acyltransferase activity"/>
    <property type="evidence" value="ECO:0007669"/>
    <property type="project" value="InterPro"/>
</dbReference>
<dbReference type="InterPro" id="IPR016181">
    <property type="entry name" value="Acyl_CoA_acyltransferase"/>
</dbReference>
<evidence type="ECO:0000256" key="1">
    <source>
        <dbReference type="RuleBase" id="RU368002"/>
    </source>
</evidence>
<organism evidence="3 4">
    <name type="scientific">Galleria mellonella</name>
    <name type="common">Greater wax moth</name>
    <dbReference type="NCBI Taxonomy" id="7137"/>
    <lineage>
        <taxon>Eukaryota</taxon>
        <taxon>Metazoa</taxon>
        <taxon>Ecdysozoa</taxon>
        <taxon>Arthropoda</taxon>
        <taxon>Hexapoda</taxon>
        <taxon>Insecta</taxon>
        <taxon>Pterygota</taxon>
        <taxon>Neoptera</taxon>
        <taxon>Endopterygota</taxon>
        <taxon>Lepidoptera</taxon>
        <taxon>Glossata</taxon>
        <taxon>Ditrysia</taxon>
        <taxon>Pyraloidea</taxon>
        <taxon>Pyralidae</taxon>
        <taxon>Galleriinae</taxon>
        <taxon>Galleria</taxon>
    </lineage>
</organism>
<sequence>MSEPLRYWPVKRWEELQDTLKNDLPRSFPGYISLEHQKEWLNLGINHGFNVYCPYADVSNGMVAINEKNTAYEVIIQCPKNETDELAKALKDTKIINWDRHVTIPFAPRHIFECVKEVVKFIEAEIYHTIPSVLFFLDKDTLPYQDVNLPPGISFNLLNKQYIDLIDSCWPHRYPGSSWYFELLIKAKSGFGLFQNGHLISWMLINETGAITHVYTIEQYRKKGLAGTLLKLVCNMRLQENKHVLIFSVATNTIARNLYTKMGFQLYDELGWIFLKKKCLLNATSSNFNST</sequence>
<dbReference type="InterPro" id="IPR000182">
    <property type="entry name" value="GNAT_dom"/>
</dbReference>
<dbReference type="InParanoid" id="A0A6J3C4I3"/>
<evidence type="ECO:0000313" key="3">
    <source>
        <dbReference type="Proteomes" id="UP001652740"/>
    </source>
</evidence>
<comment type="similarity">
    <text evidence="1">Belongs to the glycine N-acyltransferase family.</text>
</comment>
<dbReference type="RefSeq" id="XP_031765894.1">
    <property type="nucleotide sequence ID" value="XM_031910034.2"/>
</dbReference>
<feature type="domain" description="N-acetyltransferase" evidence="2">
    <location>
        <begin position="147"/>
        <end position="280"/>
    </location>
</feature>
<accession>A0A6J3C4I3</accession>
<dbReference type="SUPFAM" id="SSF55729">
    <property type="entry name" value="Acyl-CoA N-acyltransferases (Nat)"/>
    <property type="match status" value="1"/>
</dbReference>
<dbReference type="InterPro" id="IPR010313">
    <property type="entry name" value="Glycine_N-acyltransferase"/>
</dbReference>
<dbReference type="PANTHER" id="PTHR15298:SF1">
    <property type="entry name" value="GLYCINE N-ACYLTRANSFERASE-LIKE PROTEIN"/>
    <property type="match status" value="1"/>
</dbReference>
<dbReference type="GO" id="GO:0005739">
    <property type="term" value="C:mitochondrion"/>
    <property type="evidence" value="ECO:0007669"/>
    <property type="project" value="InterPro"/>
</dbReference>
<proteinExistence type="inferred from homology"/>
<keyword evidence="1" id="KW-0012">Acyltransferase</keyword>
<dbReference type="Gene3D" id="3.40.630.30">
    <property type="match status" value="2"/>
</dbReference>
<protein>
    <recommendedName>
        <fullName evidence="1">Glycine N-acyltransferase-like protein</fullName>
        <ecNumber evidence="1">2.3.1.-</ecNumber>
    </recommendedName>
</protein>
<keyword evidence="1" id="KW-0808">Transferase</keyword>
<dbReference type="KEGG" id="gmw:113521690"/>
<name>A0A6J3C4I3_GALME</name>
<dbReference type="Proteomes" id="UP001652740">
    <property type="component" value="Unplaced"/>
</dbReference>
<dbReference type="GeneID" id="113521690"/>
<dbReference type="OrthoDB" id="61870at2759"/>
<dbReference type="FunCoup" id="A0A6J3C4I3">
    <property type="interactions" value="2"/>
</dbReference>
<dbReference type="Pfam" id="PF08445">
    <property type="entry name" value="FR47"/>
    <property type="match status" value="1"/>
</dbReference>
<evidence type="ECO:0000313" key="4">
    <source>
        <dbReference type="RefSeq" id="XP_031765894.1"/>
    </source>
</evidence>
<dbReference type="PROSITE" id="PS51186">
    <property type="entry name" value="GNAT"/>
    <property type="match status" value="1"/>
</dbReference>
<reference evidence="4" key="1">
    <citation type="submission" date="2025-08" db="UniProtKB">
        <authorList>
            <consortium name="RefSeq"/>
        </authorList>
    </citation>
    <scope>IDENTIFICATION</scope>
    <source>
        <tissue evidence="4">Whole larvae</tissue>
    </source>
</reference>
<dbReference type="AlphaFoldDB" id="A0A6J3C4I3"/>
<dbReference type="InterPro" id="IPR013653">
    <property type="entry name" value="GCN5-like_dom"/>
</dbReference>
<gene>
    <name evidence="4" type="primary">LOC113521690</name>
</gene>
<dbReference type="PANTHER" id="PTHR15298">
    <property type="entry name" value="L-COA N-ACYLTRANSFERASE-RELATED"/>
    <property type="match status" value="1"/>
</dbReference>
<evidence type="ECO:0000259" key="2">
    <source>
        <dbReference type="PROSITE" id="PS51186"/>
    </source>
</evidence>